<feature type="domain" description="PatA-like N-terminal" evidence="1">
    <location>
        <begin position="86"/>
        <end position="160"/>
    </location>
</feature>
<gene>
    <name evidence="2" type="ORF">E6K72_03535</name>
</gene>
<dbReference type="InterPro" id="IPR025497">
    <property type="entry name" value="PatA-like_N"/>
</dbReference>
<dbReference type="EMBL" id="VBOS01000115">
    <property type="protein sequence ID" value="TMQ57616.1"/>
    <property type="molecule type" value="Genomic_DNA"/>
</dbReference>
<dbReference type="AlphaFoldDB" id="A0A538T1V6"/>
<sequence>MSPALEGDLEHFFPGEVLQFLQLAQAHGRLELERGSERAEIYFERGRPVFARTSAPSVKAGEVLVHRGVLKPEALEQVLARQQDRPGQRVGQMLVAAGAITPADLEEAVQDVLRRIVYGVLLWRGGRFRFHPGERAEREDIRLDFDLDRMILEGLRLADQPQAQR</sequence>
<dbReference type="PANTHER" id="PTHR36304:SF4">
    <property type="entry name" value="DUF4388 DOMAIN-CONTAINING PROTEIN"/>
    <property type="match status" value="1"/>
</dbReference>
<protein>
    <submittedName>
        <fullName evidence="2">DUF4388 domain-containing protein</fullName>
    </submittedName>
</protein>
<name>A0A538T1V6_UNCEI</name>
<evidence type="ECO:0000313" key="2">
    <source>
        <dbReference type="EMBL" id="TMQ57616.1"/>
    </source>
</evidence>
<dbReference type="PANTHER" id="PTHR36304">
    <property type="entry name" value="DOMAIN GTPASE-ACTIVATING PROTEIN, PUTATIVE-RELATED-RELATED"/>
    <property type="match status" value="1"/>
</dbReference>
<comment type="caution">
    <text evidence="2">The sequence shown here is derived from an EMBL/GenBank/DDBJ whole genome shotgun (WGS) entry which is preliminary data.</text>
</comment>
<dbReference type="Pfam" id="PF14332">
    <property type="entry name" value="DUF4388"/>
    <property type="match status" value="2"/>
</dbReference>
<organism evidence="2 3">
    <name type="scientific">Eiseniibacteriota bacterium</name>
    <dbReference type="NCBI Taxonomy" id="2212470"/>
    <lineage>
        <taxon>Bacteria</taxon>
        <taxon>Candidatus Eiseniibacteriota</taxon>
    </lineage>
</organism>
<feature type="domain" description="PatA-like N-terminal" evidence="1">
    <location>
        <begin position="6"/>
        <end position="82"/>
    </location>
</feature>
<dbReference type="Proteomes" id="UP000317716">
    <property type="component" value="Unassembled WGS sequence"/>
</dbReference>
<accession>A0A538T1V6</accession>
<evidence type="ECO:0000259" key="1">
    <source>
        <dbReference type="Pfam" id="PF14332"/>
    </source>
</evidence>
<reference evidence="2 3" key="1">
    <citation type="journal article" date="2019" name="Nat. Microbiol.">
        <title>Mediterranean grassland soil C-N compound turnover is dependent on rainfall and depth, and is mediated by genomically divergent microorganisms.</title>
        <authorList>
            <person name="Diamond S."/>
            <person name="Andeer P.F."/>
            <person name="Li Z."/>
            <person name="Crits-Christoph A."/>
            <person name="Burstein D."/>
            <person name="Anantharaman K."/>
            <person name="Lane K.R."/>
            <person name="Thomas B.C."/>
            <person name="Pan C."/>
            <person name="Northen T.R."/>
            <person name="Banfield J.F."/>
        </authorList>
    </citation>
    <scope>NUCLEOTIDE SEQUENCE [LARGE SCALE GENOMIC DNA]</scope>
    <source>
        <strain evidence="2">WS_2</strain>
    </source>
</reference>
<evidence type="ECO:0000313" key="3">
    <source>
        <dbReference type="Proteomes" id="UP000317716"/>
    </source>
</evidence>
<dbReference type="InterPro" id="IPR037257">
    <property type="entry name" value="T2SS_E_N_sf"/>
</dbReference>
<proteinExistence type="predicted"/>
<dbReference type="SUPFAM" id="SSF160246">
    <property type="entry name" value="EspE N-terminal domain-like"/>
    <property type="match status" value="1"/>
</dbReference>